<evidence type="ECO:0000256" key="1">
    <source>
        <dbReference type="SAM" id="Phobius"/>
    </source>
</evidence>
<comment type="caution">
    <text evidence="4">The sequence shown here is derived from an EMBL/GenBank/DDBJ whole genome shotgun (WGS) entry which is preliminary data.</text>
</comment>
<dbReference type="RefSeq" id="WP_188985561.1">
    <property type="nucleotide sequence ID" value="NZ_BAAAHC010000017.1"/>
</dbReference>
<keyword evidence="1" id="KW-1133">Transmembrane helix</keyword>
<evidence type="ECO:0000313" key="4">
    <source>
        <dbReference type="EMBL" id="GGI73462.1"/>
    </source>
</evidence>
<evidence type="ECO:0000313" key="3">
    <source>
        <dbReference type="EMBL" id="GAA0534383.1"/>
    </source>
</evidence>
<name>A0A917JJW3_9PSEU</name>
<feature type="transmembrane region" description="Helical" evidence="1">
    <location>
        <begin position="89"/>
        <end position="111"/>
    </location>
</feature>
<dbReference type="EMBL" id="BMMT01000002">
    <property type="protein sequence ID" value="GGI73462.1"/>
    <property type="molecule type" value="Genomic_DNA"/>
</dbReference>
<dbReference type="InterPro" id="IPR012867">
    <property type="entry name" value="DUF1648"/>
</dbReference>
<dbReference type="Pfam" id="PF07853">
    <property type="entry name" value="DUF1648"/>
    <property type="match status" value="1"/>
</dbReference>
<feature type="transmembrane region" description="Helical" evidence="1">
    <location>
        <begin position="202"/>
        <end position="219"/>
    </location>
</feature>
<keyword evidence="1" id="KW-0472">Membrane</keyword>
<accession>A0A917JJW3</accession>
<sequence length="316" mass="33045">MSHLVRFLVSAVCWVVAVTAALLLGVGVVRDRLPDPLATHWGFSGVPDGFQSRTGFLVVLLVGWLVIATIAVVCGVLGRRQRRTRAASAAVLGAAAVFVTGMAVAVVAANLDVADWTRARSLNWQPFAVLALAGAAGGIGWKLGNRGPDETPEAETSSPALALKATERTVWVSSVTSPVLLSIGGLTLLAALGSALLETPAAAMPLALAGVTCLALSSARVQIDERGVRTAFGPQRWPARRIHLDRITSARAEHRHALGAGGWGYRVLPASTAIMLRGGPCLVLRLTSGRDFVISVDHPERGAELVNALVTERSAL</sequence>
<feature type="transmembrane region" description="Helical" evidence="1">
    <location>
        <begin position="170"/>
        <end position="196"/>
    </location>
</feature>
<protein>
    <submittedName>
        <fullName evidence="3">DUF1648 domain-containing protein</fullName>
    </submittedName>
</protein>
<dbReference type="Proteomes" id="UP000597989">
    <property type="component" value="Unassembled WGS sequence"/>
</dbReference>
<gene>
    <name evidence="3" type="ORF">GCM10009545_41210</name>
    <name evidence="4" type="ORF">GCM10011581_08020</name>
</gene>
<organism evidence="4 5">
    <name type="scientific">Saccharopolyspora thermophila</name>
    <dbReference type="NCBI Taxonomy" id="89367"/>
    <lineage>
        <taxon>Bacteria</taxon>
        <taxon>Bacillati</taxon>
        <taxon>Actinomycetota</taxon>
        <taxon>Actinomycetes</taxon>
        <taxon>Pseudonocardiales</taxon>
        <taxon>Pseudonocardiaceae</taxon>
        <taxon>Saccharopolyspora</taxon>
    </lineage>
</organism>
<evidence type="ECO:0000313" key="5">
    <source>
        <dbReference type="Proteomes" id="UP000597989"/>
    </source>
</evidence>
<feature type="transmembrane region" description="Helical" evidence="1">
    <location>
        <begin position="54"/>
        <end position="77"/>
    </location>
</feature>
<dbReference type="Proteomes" id="UP001500220">
    <property type="component" value="Unassembled WGS sequence"/>
</dbReference>
<reference evidence="3" key="4">
    <citation type="submission" date="2023-12" db="EMBL/GenBank/DDBJ databases">
        <authorList>
            <person name="Sun Q."/>
            <person name="Inoue M."/>
        </authorList>
    </citation>
    <scope>NUCLEOTIDE SEQUENCE</scope>
    <source>
        <strain evidence="3">JCM 10664</strain>
    </source>
</reference>
<proteinExistence type="predicted"/>
<feature type="domain" description="DUF1648" evidence="2">
    <location>
        <begin position="22"/>
        <end position="59"/>
    </location>
</feature>
<evidence type="ECO:0000313" key="6">
    <source>
        <dbReference type="Proteomes" id="UP001500220"/>
    </source>
</evidence>
<keyword evidence="1" id="KW-0812">Transmembrane</keyword>
<keyword evidence="6" id="KW-1185">Reference proteome</keyword>
<feature type="transmembrane region" description="Helical" evidence="1">
    <location>
        <begin position="123"/>
        <end position="141"/>
    </location>
</feature>
<dbReference type="EMBL" id="BAAAHC010000017">
    <property type="protein sequence ID" value="GAA0534383.1"/>
    <property type="molecule type" value="Genomic_DNA"/>
</dbReference>
<reference evidence="4" key="3">
    <citation type="submission" date="2020-09" db="EMBL/GenBank/DDBJ databases">
        <authorList>
            <person name="Sun Q."/>
            <person name="Zhou Y."/>
        </authorList>
    </citation>
    <scope>NUCLEOTIDE SEQUENCE</scope>
    <source>
        <strain evidence="4">CGMCC 4.7206</strain>
    </source>
</reference>
<reference evidence="3 6" key="2">
    <citation type="journal article" date="2019" name="Int. J. Syst. Evol. Microbiol.">
        <title>The Global Catalogue of Microorganisms (GCM) 10K type strain sequencing project: providing services to taxonomists for standard genome sequencing and annotation.</title>
        <authorList>
            <consortium name="The Broad Institute Genomics Platform"/>
            <consortium name="The Broad Institute Genome Sequencing Center for Infectious Disease"/>
            <person name="Wu L."/>
            <person name="Ma J."/>
        </authorList>
    </citation>
    <scope>NUCLEOTIDE SEQUENCE [LARGE SCALE GENOMIC DNA]</scope>
    <source>
        <strain evidence="3 6">JCM 10664</strain>
    </source>
</reference>
<reference evidence="4 5" key="1">
    <citation type="journal article" date="2014" name="Int. J. Syst. Evol. Microbiol.">
        <title>Complete genome sequence of Corynebacterium casei LMG S-19264T (=DSM 44701T), isolated from a smear-ripened cheese.</title>
        <authorList>
            <consortium name="US DOE Joint Genome Institute (JGI-PGF)"/>
            <person name="Walter F."/>
            <person name="Albersmeier A."/>
            <person name="Kalinowski J."/>
            <person name="Ruckert C."/>
        </authorList>
    </citation>
    <scope>NUCLEOTIDE SEQUENCE [LARGE SCALE GENOMIC DNA]</scope>
    <source>
        <strain evidence="4 5">CGMCC 4.7206</strain>
    </source>
</reference>
<dbReference type="AlphaFoldDB" id="A0A917JJW3"/>
<evidence type="ECO:0000259" key="2">
    <source>
        <dbReference type="Pfam" id="PF07853"/>
    </source>
</evidence>